<accession>A0A9Q0SLW3</accession>
<gene>
    <name evidence="2" type="ORF">OIU74_020185</name>
</gene>
<organism evidence="2 3">
    <name type="scientific">Salix koriyanagi</name>
    <dbReference type="NCBI Taxonomy" id="2511006"/>
    <lineage>
        <taxon>Eukaryota</taxon>
        <taxon>Viridiplantae</taxon>
        <taxon>Streptophyta</taxon>
        <taxon>Embryophyta</taxon>
        <taxon>Tracheophyta</taxon>
        <taxon>Spermatophyta</taxon>
        <taxon>Magnoliopsida</taxon>
        <taxon>eudicotyledons</taxon>
        <taxon>Gunneridae</taxon>
        <taxon>Pentapetalae</taxon>
        <taxon>rosids</taxon>
        <taxon>fabids</taxon>
        <taxon>Malpighiales</taxon>
        <taxon>Salicaceae</taxon>
        <taxon>Saliceae</taxon>
        <taxon>Salix</taxon>
    </lineage>
</organism>
<comment type="caution">
    <text evidence="2">The sequence shown here is derived from an EMBL/GenBank/DDBJ whole genome shotgun (WGS) entry which is preliminary data.</text>
</comment>
<dbReference type="Proteomes" id="UP001151752">
    <property type="component" value="Chromosome 5"/>
</dbReference>
<reference evidence="2" key="2">
    <citation type="journal article" date="2023" name="Int. J. Mol. Sci.">
        <title>De Novo Assembly and Annotation of 11 Diverse Shrub Willow (Salix) Genomes Reveals Novel Gene Organization in Sex-Linked Regions.</title>
        <authorList>
            <person name="Hyden B."/>
            <person name="Feng K."/>
            <person name="Yates T.B."/>
            <person name="Jawdy S."/>
            <person name="Cereghino C."/>
            <person name="Smart L.B."/>
            <person name="Muchero W."/>
        </authorList>
    </citation>
    <scope>NUCLEOTIDE SEQUENCE</scope>
    <source>
        <tissue evidence="2">Shoot tip</tissue>
    </source>
</reference>
<evidence type="ECO:0000313" key="2">
    <source>
        <dbReference type="EMBL" id="KAJ6681870.1"/>
    </source>
</evidence>
<evidence type="ECO:0000256" key="1">
    <source>
        <dbReference type="SAM" id="SignalP"/>
    </source>
</evidence>
<feature type="signal peptide" evidence="1">
    <location>
        <begin position="1"/>
        <end position="24"/>
    </location>
</feature>
<protein>
    <submittedName>
        <fullName evidence="2">Uncharacterized protein</fullName>
    </submittedName>
</protein>
<dbReference type="AlphaFoldDB" id="A0A9Q0SLW3"/>
<dbReference type="EMBL" id="JAPFFM010000020">
    <property type="protein sequence ID" value="KAJ6681870.1"/>
    <property type="molecule type" value="Genomic_DNA"/>
</dbReference>
<keyword evidence="1" id="KW-0732">Signal</keyword>
<name>A0A9Q0SLW3_9ROSI</name>
<reference evidence="2" key="1">
    <citation type="submission" date="2022-11" db="EMBL/GenBank/DDBJ databases">
        <authorList>
            <person name="Hyden B.L."/>
            <person name="Feng K."/>
            <person name="Yates T."/>
            <person name="Jawdy S."/>
            <person name="Smart L.B."/>
            <person name="Muchero W."/>
        </authorList>
    </citation>
    <scope>NUCLEOTIDE SEQUENCE</scope>
    <source>
        <tissue evidence="2">Shoot tip</tissue>
    </source>
</reference>
<proteinExistence type="predicted"/>
<feature type="chain" id="PRO_5040194426" evidence="1">
    <location>
        <begin position="25"/>
        <end position="40"/>
    </location>
</feature>
<sequence>MLKEEKGCLALLCLFKWLTPTLLGCSKLDHLKIDRWIYLI</sequence>
<keyword evidence="3" id="KW-1185">Reference proteome</keyword>
<evidence type="ECO:0000313" key="3">
    <source>
        <dbReference type="Proteomes" id="UP001151752"/>
    </source>
</evidence>